<evidence type="ECO:0000256" key="1">
    <source>
        <dbReference type="ARBA" id="ARBA00022614"/>
    </source>
</evidence>
<dbReference type="SUPFAM" id="SSF52058">
    <property type="entry name" value="L domain-like"/>
    <property type="match status" value="2"/>
</dbReference>
<dbReference type="InterPro" id="IPR003591">
    <property type="entry name" value="Leu-rich_rpt_typical-subtyp"/>
</dbReference>
<keyword evidence="1" id="KW-0433">Leucine-rich repeat</keyword>
<evidence type="ECO:0000256" key="2">
    <source>
        <dbReference type="ARBA" id="ARBA00022737"/>
    </source>
</evidence>
<gene>
    <name evidence="4" type="ORF">HINF_LOCUS26011</name>
    <name evidence="3" type="ORF">HINF_LOCUS28041</name>
</gene>
<reference evidence="3" key="1">
    <citation type="submission" date="2023-06" db="EMBL/GenBank/DDBJ databases">
        <authorList>
            <person name="Kurt Z."/>
        </authorList>
    </citation>
    <scope>NUCLEOTIDE SEQUENCE</scope>
</reference>
<sequence length="532" mass="61654">MEPNQIIRSKKDLLSHFGSSLKLEIGNQQQMKDLLEINVPSEIWEDASNRNLLSFNQELIQETKEFKFNYFNFRKIEHIYLLSFLTNLTELNLDNNRITDISAVSKLKNLNKLNLSYNSIEDISALQSLLNLTHLQLQQNKLTSYTLALPSLVDLKISCNKLQDKSGLQHSPKLEKLNLSETETTDLRTIPPQLFGLKELYLQSNNLTEISYFSNFVDLQNLSLGCNKQLQNIGPLQFCTQLTELRIQKTSVADLWSLQFMKQLKTLDMNDTQVVDLHPLQNLYKLEKINAYEACIIDVSSLQKLTQLKDLYFSENKITNVDTLKHHNNFSECIVDLLILKLGNNNQLQNIGPLKFCTQLTQLSIDKTSIADIWPLQFLKNLNTLDISSTKVVDLHPLQHLYRLEHITANYACIIDVSPLSKLTQLIELSIWNNQISIIDTLKHHNNFSEYDFSDQEVPTPYELKFYTKILKVHSSHKQIRKIQAENKISKIRESMTRYRESIILNINEQIRALNTKIKIWAQFIQSSEADQ</sequence>
<dbReference type="InterPro" id="IPR050836">
    <property type="entry name" value="SDS22/Internalin_LRR"/>
</dbReference>
<dbReference type="SMART" id="SM00365">
    <property type="entry name" value="LRR_SD22"/>
    <property type="match status" value="5"/>
</dbReference>
<dbReference type="PANTHER" id="PTHR46652">
    <property type="entry name" value="LEUCINE-RICH REPEAT AND IQ DOMAIN-CONTAINING PROTEIN 1-RELATED"/>
    <property type="match status" value="1"/>
</dbReference>
<organism evidence="3">
    <name type="scientific">Hexamita inflata</name>
    <dbReference type="NCBI Taxonomy" id="28002"/>
    <lineage>
        <taxon>Eukaryota</taxon>
        <taxon>Metamonada</taxon>
        <taxon>Diplomonadida</taxon>
        <taxon>Hexamitidae</taxon>
        <taxon>Hexamitinae</taxon>
        <taxon>Hexamita</taxon>
    </lineage>
</organism>
<evidence type="ECO:0000313" key="5">
    <source>
        <dbReference type="Proteomes" id="UP001642409"/>
    </source>
</evidence>
<dbReference type="InterPro" id="IPR025875">
    <property type="entry name" value="Leu-rich_rpt_4"/>
</dbReference>
<dbReference type="EMBL" id="CAXDID020000078">
    <property type="protein sequence ID" value="CAL6017478.1"/>
    <property type="molecule type" value="Genomic_DNA"/>
</dbReference>
<name>A0AA86PJN3_9EUKA</name>
<keyword evidence="5" id="KW-1185">Reference proteome</keyword>
<dbReference type="PROSITE" id="PS51450">
    <property type="entry name" value="LRR"/>
    <property type="match status" value="4"/>
</dbReference>
<dbReference type="InterPro" id="IPR001611">
    <property type="entry name" value="Leu-rich_rpt"/>
</dbReference>
<reference evidence="4 5" key="2">
    <citation type="submission" date="2024-07" db="EMBL/GenBank/DDBJ databases">
        <authorList>
            <person name="Akdeniz Z."/>
        </authorList>
    </citation>
    <scope>NUCLEOTIDE SEQUENCE [LARGE SCALE GENOMIC DNA]</scope>
</reference>
<dbReference type="Pfam" id="PF12799">
    <property type="entry name" value="LRR_4"/>
    <property type="match status" value="1"/>
</dbReference>
<dbReference type="AlphaFoldDB" id="A0AA86PJN3"/>
<proteinExistence type="predicted"/>
<evidence type="ECO:0000313" key="3">
    <source>
        <dbReference type="EMBL" id="CAI9940396.1"/>
    </source>
</evidence>
<dbReference type="Gene3D" id="3.80.10.10">
    <property type="entry name" value="Ribonuclease Inhibitor"/>
    <property type="match status" value="2"/>
</dbReference>
<dbReference type="PANTHER" id="PTHR46652:SF3">
    <property type="entry name" value="LEUCINE-RICH REPEAT-CONTAINING PROTEIN 9"/>
    <property type="match status" value="1"/>
</dbReference>
<comment type="caution">
    <text evidence="3">The sequence shown here is derived from an EMBL/GenBank/DDBJ whole genome shotgun (WGS) entry which is preliminary data.</text>
</comment>
<protein>
    <submittedName>
        <fullName evidence="3">Uncharacterized protein</fullName>
    </submittedName>
</protein>
<dbReference type="SMART" id="SM00369">
    <property type="entry name" value="LRR_TYP"/>
    <property type="match status" value="6"/>
</dbReference>
<dbReference type="EMBL" id="CATOUU010000675">
    <property type="protein sequence ID" value="CAI9940396.1"/>
    <property type="molecule type" value="Genomic_DNA"/>
</dbReference>
<dbReference type="InterPro" id="IPR032675">
    <property type="entry name" value="LRR_dom_sf"/>
</dbReference>
<keyword evidence="2" id="KW-0677">Repeat</keyword>
<dbReference type="Proteomes" id="UP001642409">
    <property type="component" value="Unassembled WGS sequence"/>
</dbReference>
<evidence type="ECO:0000313" key="4">
    <source>
        <dbReference type="EMBL" id="CAL6017478.1"/>
    </source>
</evidence>
<accession>A0AA86PJN3</accession>